<dbReference type="GO" id="GO:0008198">
    <property type="term" value="F:ferrous iron binding"/>
    <property type="evidence" value="ECO:0007669"/>
    <property type="project" value="TreeGrafter"/>
</dbReference>
<dbReference type="InterPro" id="IPR037151">
    <property type="entry name" value="AlkB-like_sf"/>
</dbReference>
<dbReference type="InterPro" id="IPR004574">
    <property type="entry name" value="Alkb"/>
</dbReference>
<evidence type="ECO:0000259" key="7">
    <source>
        <dbReference type="PROSITE" id="PS51471"/>
    </source>
</evidence>
<dbReference type="Pfam" id="PF13532">
    <property type="entry name" value="2OG-FeII_Oxy_2"/>
    <property type="match status" value="1"/>
</dbReference>
<evidence type="ECO:0000256" key="1">
    <source>
        <dbReference type="ARBA" id="ARBA00022723"/>
    </source>
</evidence>
<evidence type="ECO:0000256" key="3">
    <source>
        <dbReference type="ARBA" id="ARBA00023002"/>
    </source>
</evidence>
<dbReference type="Proteomes" id="UP000184085">
    <property type="component" value="Unassembled WGS sequence"/>
</dbReference>
<comment type="cofactor">
    <cofactor evidence="6">
        <name>Fe(2+)</name>
        <dbReference type="ChEBI" id="CHEBI:29033"/>
    </cofactor>
    <text evidence="6">Binds 1 Fe(2+) ion per subunit.</text>
</comment>
<dbReference type="PANTHER" id="PTHR16557:SF2">
    <property type="entry name" value="NUCLEIC ACID DIOXYGENASE ALKBH1"/>
    <property type="match status" value="1"/>
</dbReference>
<feature type="binding site" evidence="6">
    <location>
        <position position="176"/>
    </location>
    <ligand>
        <name>Fe cation</name>
        <dbReference type="ChEBI" id="CHEBI:24875"/>
        <note>catalytic</note>
    </ligand>
</feature>
<dbReference type="GO" id="GO:0035515">
    <property type="term" value="F:oxidative RNA demethylase activity"/>
    <property type="evidence" value="ECO:0007669"/>
    <property type="project" value="TreeGrafter"/>
</dbReference>
<feature type="binding site" evidence="5">
    <location>
        <begin position="109"/>
        <end position="111"/>
    </location>
    <ligand>
        <name>2-oxoglutarate</name>
        <dbReference type="ChEBI" id="CHEBI:16810"/>
    </ligand>
</feature>
<dbReference type="AlphaFoldDB" id="A0A1M4N361"/>
<evidence type="ECO:0000313" key="8">
    <source>
        <dbReference type="EMBL" id="SCM69283.1"/>
    </source>
</evidence>
<feature type="binding site" evidence="6">
    <location>
        <position position="122"/>
    </location>
    <ligand>
        <name>Fe cation</name>
        <dbReference type="ChEBI" id="CHEBI:24875"/>
        <note>catalytic</note>
    </ligand>
</feature>
<dbReference type="Gene3D" id="2.60.120.590">
    <property type="entry name" value="Alpha-ketoglutarate-dependent dioxygenase AlkB-like"/>
    <property type="match status" value="1"/>
</dbReference>
<dbReference type="EMBL" id="FMJB01000064">
    <property type="protein sequence ID" value="SCM69283.1"/>
    <property type="molecule type" value="Genomic_DNA"/>
</dbReference>
<feature type="binding site" evidence="5">
    <location>
        <position position="150"/>
    </location>
    <ligand>
        <name>substrate</name>
    </ligand>
</feature>
<gene>
    <name evidence="8" type="primary">alkB</name>
    <name evidence="8" type="ORF">KARMA_3521</name>
</gene>
<reference evidence="9" key="1">
    <citation type="submission" date="2016-09" db="EMBL/GenBank/DDBJ databases">
        <authorList>
            <person name="Wibberg D."/>
        </authorList>
    </citation>
    <scope>NUCLEOTIDE SEQUENCE [LARGE SCALE GENOMIC DNA]</scope>
</reference>
<keyword evidence="9" id="KW-1185">Reference proteome</keyword>
<keyword evidence="3 8" id="KW-0560">Oxidoreductase</keyword>
<keyword evidence="1 6" id="KW-0479">Metal-binding</keyword>
<evidence type="ECO:0000256" key="4">
    <source>
        <dbReference type="ARBA" id="ARBA00023004"/>
    </source>
</evidence>
<dbReference type="PANTHER" id="PTHR16557">
    <property type="entry name" value="ALKYLATED DNA REPAIR PROTEIN ALKB-RELATED"/>
    <property type="match status" value="1"/>
</dbReference>
<accession>A0A1M4N361</accession>
<keyword evidence="2 8" id="KW-0223">Dioxygenase</keyword>
<feature type="binding site" evidence="5">
    <location>
        <position position="124"/>
    </location>
    <ligand>
        <name>substrate</name>
    </ligand>
</feature>
<proteinExistence type="predicted"/>
<feature type="binding site" evidence="5">
    <location>
        <position position="63"/>
    </location>
    <ligand>
        <name>substrate</name>
    </ligand>
</feature>
<dbReference type="SUPFAM" id="SSF51197">
    <property type="entry name" value="Clavaminate synthase-like"/>
    <property type="match status" value="1"/>
</dbReference>
<protein>
    <submittedName>
        <fullName evidence="8">Alpha-ketoglutarate-dependent dioxygenase AlkB homolog</fullName>
        <ecNumber evidence="8">1.14.11.33</ecNumber>
    </submittedName>
</protein>
<dbReference type="GO" id="GO:0035513">
    <property type="term" value="P:oxidative RNA demethylation"/>
    <property type="evidence" value="ECO:0007669"/>
    <property type="project" value="TreeGrafter"/>
</dbReference>
<evidence type="ECO:0000313" key="9">
    <source>
        <dbReference type="Proteomes" id="UP000184085"/>
    </source>
</evidence>
<dbReference type="EC" id="1.14.11.33" evidence="8"/>
<evidence type="ECO:0000256" key="5">
    <source>
        <dbReference type="PIRSR" id="PIRSR604574-1"/>
    </source>
</evidence>
<sequence>MGILQELDLNGVRIIQEALRPEAQVALLEEVRGILRAAPLVQPVTPSGRPLSVRMSAAGDYGWITDRGGYRYEARHPNGAPWPPIPDCLLELWELYAEANRLPESCLVNWYAPDARMGLHQDNDEADFSQPVLSVSLGDEARFRVGGINRSDPTRSVWLKSGDIAILHGKARLAFHGIDKLRPNSSRLMPSGGRINLTLRVVT</sequence>
<dbReference type="InterPro" id="IPR005123">
    <property type="entry name" value="Oxoglu/Fe-dep_dioxygenase_dom"/>
</dbReference>
<feature type="domain" description="Fe2OG dioxygenase" evidence="7">
    <location>
        <begin position="102"/>
        <end position="203"/>
    </location>
</feature>
<dbReference type="GO" id="GO:0005737">
    <property type="term" value="C:cytoplasm"/>
    <property type="evidence" value="ECO:0007669"/>
    <property type="project" value="TreeGrafter"/>
</dbReference>
<evidence type="ECO:0000256" key="6">
    <source>
        <dbReference type="PIRSR" id="PIRSR604574-2"/>
    </source>
</evidence>
<organism evidence="8 9">
    <name type="scientific">Donghicola eburneus</name>
    <dbReference type="NCBI Taxonomy" id="393278"/>
    <lineage>
        <taxon>Bacteria</taxon>
        <taxon>Pseudomonadati</taxon>
        <taxon>Pseudomonadota</taxon>
        <taxon>Alphaproteobacteria</taxon>
        <taxon>Rhodobacterales</taxon>
        <taxon>Roseobacteraceae</taxon>
        <taxon>Donghicola</taxon>
    </lineage>
</organism>
<dbReference type="PROSITE" id="PS51471">
    <property type="entry name" value="FE2OG_OXY"/>
    <property type="match status" value="1"/>
</dbReference>
<feature type="binding site" evidence="5">
    <location>
        <begin position="70"/>
        <end position="72"/>
    </location>
    <ligand>
        <name>substrate</name>
    </ligand>
</feature>
<dbReference type="InterPro" id="IPR027450">
    <property type="entry name" value="AlkB-like"/>
</dbReference>
<dbReference type="GO" id="GO:0035516">
    <property type="term" value="F:broad specificity oxidative DNA demethylase activity"/>
    <property type="evidence" value="ECO:0007669"/>
    <property type="project" value="UniProtKB-EC"/>
</dbReference>
<name>A0A1M4N361_9RHOB</name>
<feature type="binding site" evidence="6">
    <location>
        <position position="120"/>
    </location>
    <ligand>
        <name>Fe cation</name>
        <dbReference type="ChEBI" id="CHEBI:24875"/>
        <note>catalytic</note>
    </ligand>
</feature>
<evidence type="ECO:0000256" key="2">
    <source>
        <dbReference type="ARBA" id="ARBA00022964"/>
    </source>
</evidence>
<dbReference type="RefSeq" id="WP_072708717.1">
    <property type="nucleotide sequence ID" value="NZ_FMJB01000064.1"/>
</dbReference>
<keyword evidence="4 6" id="KW-0408">Iron</keyword>
<feature type="binding site" evidence="5">
    <location>
        <begin position="194"/>
        <end position="200"/>
    </location>
    <ligand>
        <name>2-oxoglutarate</name>
        <dbReference type="ChEBI" id="CHEBI:16810"/>
    </ligand>
</feature>